<comment type="caution">
    <text evidence="8">The sequence shown here is derived from an EMBL/GenBank/DDBJ whole genome shotgun (WGS) entry which is preliminary data.</text>
</comment>
<dbReference type="EMBL" id="PEXI01000075">
    <property type="protein sequence ID" value="PIU24187.1"/>
    <property type="molecule type" value="Genomic_DNA"/>
</dbReference>
<protein>
    <submittedName>
        <fullName evidence="8">Hydrolase</fullName>
    </submittedName>
</protein>
<dbReference type="InterPro" id="IPR023367">
    <property type="entry name" value="Peptidase_M42_dom2"/>
</dbReference>
<gene>
    <name evidence="8" type="ORF">COT12_02360</name>
</gene>
<accession>A0A2M6YBV8</accession>
<dbReference type="PIRSF" id="PIRSF001123">
    <property type="entry name" value="PepA_GA"/>
    <property type="match status" value="1"/>
</dbReference>
<evidence type="ECO:0000256" key="3">
    <source>
        <dbReference type="ARBA" id="ARBA00022670"/>
    </source>
</evidence>
<feature type="binding site" evidence="7">
    <location>
        <position position="65"/>
    </location>
    <ligand>
        <name>Zn(2+)</name>
        <dbReference type="ChEBI" id="CHEBI:29105"/>
        <label>1</label>
    </ligand>
</feature>
<evidence type="ECO:0000256" key="1">
    <source>
        <dbReference type="ARBA" id="ARBA00006272"/>
    </source>
</evidence>
<dbReference type="GO" id="GO:0006508">
    <property type="term" value="P:proteolysis"/>
    <property type="evidence" value="ECO:0007669"/>
    <property type="project" value="UniProtKB-KW"/>
</dbReference>
<name>A0A2M6YBV8_9BACT</name>
<dbReference type="InterPro" id="IPR051464">
    <property type="entry name" value="Peptidase_M42_aminopept"/>
</dbReference>
<feature type="binding site" evidence="7">
    <location>
        <position position="177"/>
    </location>
    <ligand>
        <name>Zn(2+)</name>
        <dbReference type="ChEBI" id="CHEBI:29105"/>
        <label>1</label>
    </ligand>
</feature>
<evidence type="ECO:0000256" key="2">
    <source>
        <dbReference type="ARBA" id="ARBA00022438"/>
    </source>
</evidence>
<feature type="non-terminal residue" evidence="8">
    <location>
        <position position="330"/>
    </location>
</feature>
<dbReference type="PANTHER" id="PTHR32481">
    <property type="entry name" value="AMINOPEPTIDASE"/>
    <property type="match status" value="1"/>
</dbReference>
<keyword evidence="4 7" id="KW-0479">Metal-binding</keyword>
<organism evidence="8 9">
    <name type="scientific">Candidatus Berkelbacteria bacterium CG08_land_8_20_14_0_20_39_8</name>
    <dbReference type="NCBI Taxonomy" id="1974511"/>
    <lineage>
        <taxon>Bacteria</taxon>
        <taxon>Candidatus Berkelbacteria</taxon>
    </lineage>
</organism>
<dbReference type="Gene3D" id="3.40.630.10">
    <property type="entry name" value="Zn peptidases"/>
    <property type="match status" value="1"/>
</dbReference>
<comment type="similarity">
    <text evidence="1">Belongs to the peptidase M42 family.</text>
</comment>
<dbReference type="GO" id="GO:0004177">
    <property type="term" value="F:aminopeptidase activity"/>
    <property type="evidence" value="ECO:0007669"/>
    <property type="project" value="UniProtKB-KW"/>
</dbReference>
<feature type="binding site" evidence="7">
    <location>
        <position position="210"/>
    </location>
    <ligand>
        <name>Zn(2+)</name>
        <dbReference type="ChEBI" id="CHEBI:29105"/>
        <label>2</label>
    </ligand>
</feature>
<feature type="binding site" evidence="7">
    <location>
        <position position="232"/>
    </location>
    <ligand>
        <name>Zn(2+)</name>
        <dbReference type="ChEBI" id="CHEBI:29105"/>
        <label>1</label>
    </ligand>
</feature>
<evidence type="ECO:0000256" key="5">
    <source>
        <dbReference type="ARBA" id="ARBA00022801"/>
    </source>
</evidence>
<comment type="cofactor">
    <cofactor evidence="7">
        <name>a divalent metal cation</name>
        <dbReference type="ChEBI" id="CHEBI:60240"/>
    </cofactor>
    <text evidence="7">Binds 2 divalent metal cations per subunit.</text>
</comment>
<feature type="binding site" evidence="7">
    <location>
        <position position="319"/>
    </location>
    <ligand>
        <name>Zn(2+)</name>
        <dbReference type="ChEBI" id="CHEBI:29105"/>
        <label>2</label>
    </ligand>
</feature>
<sequence length="330" mass="35701">MLSKESLDFFKKLVESPSPSGFEQPAAKVFRDYVSKFSKVKVDVMGNSIATLNEEAGLRIMLAGHIDQIGFLVNYVNDQGFLYLTQAGGPNVLTLIGARLKIHTKKGPILGVFGAKTKHQLEEEEAKKTYKLEDLWVDIGAKDKNDALSMICVGDPVTFADGFEELLGGRVIAPGFDDKVGAFVVAEVLKNLANENLDAAVYGVATVQEELGLRGARTAAYGINPQVGIAIDVTFGNDYPGINKQKWGETDLDKGPVISRGGNINPKIYDTLVESAERLQLPYQIDAQGSATGTDANLMQVNKEGMATGLVSVPLRYMHSQCEIVSLDDV</sequence>
<feature type="binding site" evidence="7">
    <location>
        <position position="177"/>
    </location>
    <ligand>
        <name>Zn(2+)</name>
        <dbReference type="ChEBI" id="CHEBI:29105"/>
        <label>2</label>
    </ligand>
</feature>
<proteinExistence type="inferred from homology"/>
<dbReference type="SUPFAM" id="SSF101821">
    <property type="entry name" value="Aminopeptidase/glucanase lid domain"/>
    <property type="match status" value="1"/>
</dbReference>
<keyword evidence="2" id="KW-0031">Aminopeptidase</keyword>
<evidence type="ECO:0000313" key="9">
    <source>
        <dbReference type="Proteomes" id="UP000229896"/>
    </source>
</evidence>
<dbReference type="Gene3D" id="2.40.30.40">
    <property type="entry name" value="Peptidase M42, domain 2"/>
    <property type="match status" value="1"/>
</dbReference>
<feature type="active site" description="Proton acceptor" evidence="6">
    <location>
        <position position="209"/>
    </location>
</feature>
<dbReference type="InterPro" id="IPR008007">
    <property type="entry name" value="Peptidase_M42"/>
</dbReference>
<reference evidence="9" key="1">
    <citation type="submission" date="2017-09" db="EMBL/GenBank/DDBJ databases">
        <title>Depth-based differentiation of microbial function through sediment-hosted aquifers and enrichment of novel symbionts in the deep terrestrial subsurface.</title>
        <authorList>
            <person name="Probst A.J."/>
            <person name="Ladd B."/>
            <person name="Jarett J.K."/>
            <person name="Geller-Mcgrath D.E."/>
            <person name="Sieber C.M.K."/>
            <person name="Emerson J.B."/>
            <person name="Anantharaman K."/>
            <person name="Thomas B.C."/>
            <person name="Malmstrom R."/>
            <person name="Stieglmeier M."/>
            <person name="Klingl A."/>
            <person name="Woyke T."/>
            <person name="Ryan C.M."/>
            <person name="Banfield J.F."/>
        </authorList>
    </citation>
    <scope>NUCLEOTIDE SEQUENCE [LARGE SCALE GENOMIC DNA]</scope>
</reference>
<dbReference type="AlphaFoldDB" id="A0A2M6YBV8"/>
<dbReference type="CDD" id="cd05656">
    <property type="entry name" value="M42_Frv"/>
    <property type="match status" value="1"/>
</dbReference>
<dbReference type="PANTHER" id="PTHR32481:SF20">
    <property type="entry name" value="AMINOPEPTIDASE YSDC"/>
    <property type="match status" value="1"/>
</dbReference>
<dbReference type="GO" id="GO:0046872">
    <property type="term" value="F:metal ion binding"/>
    <property type="evidence" value="ECO:0007669"/>
    <property type="project" value="UniProtKB-KW"/>
</dbReference>
<evidence type="ECO:0000256" key="6">
    <source>
        <dbReference type="PIRSR" id="PIRSR001123-1"/>
    </source>
</evidence>
<keyword evidence="5 8" id="KW-0378">Hydrolase</keyword>
<dbReference type="Proteomes" id="UP000229896">
    <property type="component" value="Unassembled WGS sequence"/>
</dbReference>
<evidence type="ECO:0000313" key="8">
    <source>
        <dbReference type="EMBL" id="PIU24187.1"/>
    </source>
</evidence>
<evidence type="ECO:0000256" key="4">
    <source>
        <dbReference type="ARBA" id="ARBA00022723"/>
    </source>
</evidence>
<keyword evidence="3" id="KW-0645">Protease</keyword>
<dbReference type="SUPFAM" id="SSF53187">
    <property type="entry name" value="Zn-dependent exopeptidases"/>
    <property type="match status" value="1"/>
</dbReference>
<evidence type="ECO:0000256" key="7">
    <source>
        <dbReference type="PIRSR" id="PIRSR001123-2"/>
    </source>
</evidence>
<dbReference type="Pfam" id="PF05343">
    <property type="entry name" value="Peptidase_M42"/>
    <property type="match status" value="1"/>
</dbReference>